<keyword evidence="3" id="KW-1185">Reference proteome</keyword>
<name>A0A5B7H0Z4_PORTR</name>
<proteinExistence type="predicted"/>
<dbReference type="Proteomes" id="UP000324222">
    <property type="component" value="Unassembled WGS sequence"/>
</dbReference>
<feature type="compositionally biased region" description="Basic residues" evidence="1">
    <location>
        <begin position="14"/>
        <end position="37"/>
    </location>
</feature>
<reference evidence="2 3" key="1">
    <citation type="submission" date="2019-05" db="EMBL/GenBank/DDBJ databases">
        <title>Another draft genome of Portunus trituberculatus and its Hox gene families provides insights of decapod evolution.</title>
        <authorList>
            <person name="Jeong J.-H."/>
            <person name="Song I."/>
            <person name="Kim S."/>
            <person name="Choi T."/>
            <person name="Kim D."/>
            <person name="Ryu S."/>
            <person name="Kim W."/>
        </authorList>
    </citation>
    <scope>NUCLEOTIDE SEQUENCE [LARGE SCALE GENOMIC DNA]</scope>
    <source>
        <tissue evidence="2">Muscle</tissue>
    </source>
</reference>
<feature type="compositionally biased region" description="Polar residues" evidence="1">
    <location>
        <begin position="59"/>
        <end position="68"/>
    </location>
</feature>
<sequence length="92" mass="9632">MNRRISSKNTVTGKRNKKIGRSKKRNTGTTKNKKRRINSGGGGGGGGGGGIGGRRGILNSMQANTLPPHTTPELPRIDNEPLKSGITSPALN</sequence>
<gene>
    <name evidence="2" type="ORF">E2C01_058862</name>
</gene>
<evidence type="ECO:0000256" key="1">
    <source>
        <dbReference type="SAM" id="MobiDB-lite"/>
    </source>
</evidence>
<feature type="region of interest" description="Disordered" evidence="1">
    <location>
        <begin position="1"/>
        <end position="92"/>
    </location>
</feature>
<feature type="compositionally biased region" description="Gly residues" evidence="1">
    <location>
        <begin position="39"/>
        <end position="55"/>
    </location>
</feature>
<evidence type="ECO:0000313" key="3">
    <source>
        <dbReference type="Proteomes" id="UP000324222"/>
    </source>
</evidence>
<accession>A0A5B7H0Z4</accession>
<comment type="caution">
    <text evidence="2">The sequence shown here is derived from an EMBL/GenBank/DDBJ whole genome shotgun (WGS) entry which is preliminary data.</text>
</comment>
<protein>
    <submittedName>
        <fullName evidence="2">Uncharacterized protein</fullName>
    </submittedName>
</protein>
<dbReference type="EMBL" id="VSRR010022520">
    <property type="protein sequence ID" value="MPC64742.1"/>
    <property type="molecule type" value="Genomic_DNA"/>
</dbReference>
<evidence type="ECO:0000313" key="2">
    <source>
        <dbReference type="EMBL" id="MPC64742.1"/>
    </source>
</evidence>
<dbReference type="AlphaFoldDB" id="A0A5B7H0Z4"/>
<organism evidence="2 3">
    <name type="scientific">Portunus trituberculatus</name>
    <name type="common">Swimming crab</name>
    <name type="synonym">Neptunus trituberculatus</name>
    <dbReference type="NCBI Taxonomy" id="210409"/>
    <lineage>
        <taxon>Eukaryota</taxon>
        <taxon>Metazoa</taxon>
        <taxon>Ecdysozoa</taxon>
        <taxon>Arthropoda</taxon>
        <taxon>Crustacea</taxon>
        <taxon>Multicrustacea</taxon>
        <taxon>Malacostraca</taxon>
        <taxon>Eumalacostraca</taxon>
        <taxon>Eucarida</taxon>
        <taxon>Decapoda</taxon>
        <taxon>Pleocyemata</taxon>
        <taxon>Brachyura</taxon>
        <taxon>Eubrachyura</taxon>
        <taxon>Portunoidea</taxon>
        <taxon>Portunidae</taxon>
        <taxon>Portuninae</taxon>
        <taxon>Portunus</taxon>
    </lineage>
</organism>